<evidence type="ECO:0000313" key="2">
    <source>
        <dbReference type="Proteomes" id="UP000308600"/>
    </source>
</evidence>
<proteinExistence type="predicted"/>
<name>A0ACD3B5N3_9AGAR</name>
<keyword evidence="2" id="KW-1185">Reference proteome</keyword>
<sequence length="416" mass="47517">MYRTKVKAIICQSSPSARVKAHISTYTSLFASRHLLPQLRTLIIPEFDDNSVEVTLLHLFLSSDIRHILITSISDSHLFNSFCWHLWGQPSSGRHLQSLTLNHYIEQDMLCRLARASRSLRYLKIATSLNEPTLSQILTSLPLLQELDICIGNDFVIGSSLRSQSISPLSVQGTFTALYRFMQTFSSPSLRSLRLTLLQDHTGNNSEDESPSTLFSVMATKWTPKLEDFEIDFTHRRHDAPADVLKWSDLRPFLPLLESRSLHSLHIINPPFWYKENLPVTTLARLLPQVRSLHLPPHRQGSGANFNDLYEIAKLCPSLKYLAISVCTVVNSDWKVAPLNHELETLHVYDLDFSAIPPGITYTETASWLDRIFPYLTTIETSPIINFNLILTNRDVCWKEVQSLLSLCHQARNRAW</sequence>
<gene>
    <name evidence="1" type="ORF">BDN72DRAFT_835120</name>
</gene>
<evidence type="ECO:0000313" key="1">
    <source>
        <dbReference type="EMBL" id="TFK73110.1"/>
    </source>
</evidence>
<organism evidence="1 2">
    <name type="scientific">Pluteus cervinus</name>
    <dbReference type="NCBI Taxonomy" id="181527"/>
    <lineage>
        <taxon>Eukaryota</taxon>
        <taxon>Fungi</taxon>
        <taxon>Dikarya</taxon>
        <taxon>Basidiomycota</taxon>
        <taxon>Agaricomycotina</taxon>
        <taxon>Agaricomycetes</taxon>
        <taxon>Agaricomycetidae</taxon>
        <taxon>Agaricales</taxon>
        <taxon>Pluteineae</taxon>
        <taxon>Pluteaceae</taxon>
        <taxon>Pluteus</taxon>
    </lineage>
</organism>
<accession>A0ACD3B5N3</accession>
<dbReference type="Proteomes" id="UP000308600">
    <property type="component" value="Unassembled WGS sequence"/>
</dbReference>
<dbReference type="EMBL" id="ML208278">
    <property type="protein sequence ID" value="TFK73110.1"/>
    <property type="molecule type" value="Genomic_DNA"/>
</dbReference>
<reference evidence="1 2" key="1">
    <citation type="journal article" date="2019" name="Nat. Ecol. Evol.">
        <title>Megaphylogeny resolves global patterns of mushroom evolution.</title>
        <authorList>
            <person name="Varga T."/>
            <person name="Krizsan K."/>
            <person name="Foldi C."/>
            <person name="Dima B."/>
            <person name="Sanchez-Garcia M."/>
            <person name="Sanchez-Ramirez S."/>
            <person name="Szollosi G.J."/>
            <person name="Szarkandi J.G."/>
            <person name="Papp V."/>
            <person name="Albert L."/>
            <person name="Andreopoulos W."/>
            <person name="Angelini C."/>
            <person name="Antonin V."/>
            <person name="Barry K.W."/>
            <person name="Bougher N.L."/>
            <person name="Buchanan P."/>
            <person name="Buyck B."/>
            <person name="Bense V."/>
            <person name="Catcheside P."/>
            <person name="Chovatia M."/>
            <person name="Cooper J."/>
            <person name="Damon W."/>
            <person name="Desjardin D."/>
            <person name="Finy P."/>
            <person name="Geml J."/>
            <person name="Haridas S."/>
            <person name="Hughes K."/>
            <person name="Justo A."/>
            <person name="Karasinski D."/>
            <person name="Kautmanova I."/>
            <person name="Kiss B."/>
            <person name="Kocsube S."/>
            <person name="Kotiranta H."/>
            <person name="LaButti K.M."/>
            <person name="Lechner B.E."/>
            <person name="Liimatainen K."/>
            <person name="Lipzen A."/>
            <person name="Lukacs Z."/>
            <person name="Mihaltcheva S."/>
            <person name="Morgado L.N."/>
            <person name="Niskanen T."/>
            <person name="Noordeloos M.E."/>
            <person name="Ohm R.A."/>
            <person name="Ortiz-Santana B."/>
            <person name="Ovrebo C."/>
            <person name="Racz N."/>
            <person name="Riley R."/>
            <person name="Savchenko A."/>
            <person name="Shiryaev A."/>
            <person name="Soop K."/>
            <person name="Spirin V."/>
            <person name="Szebenyi C."/>
            <person name="Tomsovsky M."/>
            <person name="Tulloss R.E."/>
            <person name="Uehling J."/>
            <person name="Grigoriev I.V."/>
            <person name="Vagvolgyi C."/>
            <person name="Papp T."/>
            <person name="Martin F.M."/>
            <person name="Miettinen O."/>
            <person name="Hibbett D.S."/>
            <person name="Nagy L.G."/>
        </authorList>
    </citation>
    <scope>NUCLEOTIDE SEQUENCE [LARGE SCALE GENOMIC DNA]</scope>
    <source>
        <strain evidence="1 2">NL-1719</strain>
    </source>
</reference>
<protein>
    <submittedName>
        <fullName evidence="1">Uncharacterized protein</fullName>
    </submittedName>
</protein>